<reference evidence="2" key="1">
    <citation type="submission" date="2020-03" db="EMBL/GenBank/DDBJ databases">
        <title>Complete genome sequence of sulfur-oxidizing bacterium skT11.</title>
        <authorList>
            <person name="Kanda M."/>
            <person name="Kojima H."/>
            <person name="Fukui M."/>
        </authorList>
    </citation>
    <scope>NUCLEOTIDE SEQUENCE [LARGE SCALE GENOMIC DNA]</scope>
    <source>
        <strain evidence="2">skT11</strain>
    </source>
</reference>
<dbReference type="AlphaFoldDB" id="A0A6F8VCQ0"/>
<accession>A0A6F8VCQ0</accession>
<dbReference type="RefSeq" id="WP_173064148.1">
    <property type="nucleotide sequence ID" value="NZ_AP022853.1"/>
</dbReference>
<proteinExistence type="predicted"/>
<dbReference type="Proteomes" id="UP000502260">
    <property type="component" value="Chromosome"/>
</dbReference>
<keyword evidence="2" id="KW-1185">Reference proteome</keyword>
<evidence type="ECO:0000313" key="2">
    <source>
        <dbReference type="Proteomes" id="UP000502260"/>
    </source>
</evidence>
<sequence>MGILVNIVSADEEDVEAIGESQHPVVEWSGIEARDIDTAKIVTLHCLLTGEGLEDAVYAYEPVYISGDDGPVVLRIPDEITEKLAGLEEEAIELVGEELAATEEFEMNDWPAEEVLSLVEELAALARLADSQGQAMFVWMHPLLT</sequence>
<evidence type="ECO:0000313" key="1">
    <source>
        <dbReference type="EMBL" id="BCB27110.1"/>
    </source>
</evidence>
<gene>
    <name evidence="1" type="ORF">SKTS_19960</name>
</gene>
<name>A0A6F8VCQ0_9PROT</name>
<dbReference type="EMBL" id="AP022853">
    <property type="protein sequence ID" value="BCB27110.1"/>
    <property type="molecule type" value="Genomic_DNA"/>
</dbReference>
<dbReference type="KEGG" id="slac:SKTS_19960"/>
<protein>
    <submittedName>
        <fullName evidence="1">Uncharacterized protein</fullName>
    </submittedName>
</protein>
<organism evidence="1 2">
    <name type="scientific">Sulfurimicrobium lacus</name>
    <dbReference type="NCBI Taxonomy" id="2715678"/>
    <lineage>
        <taxon>Bacteria</taxon>
        <taxon>Pseudomonadati</taxon>
        <taxon>Pseudomonadota</taxon>
        <taxon>Betaproteobacteria</taxon>
        <taxon>Nitrosomonadales</taxon>
        <taxon>Sulfuricellaceae</taxon>
        <taxon>Sulfurimicrobium</taxon>
    </lineage>
</organism>